<dbReference type="EMBL" id="CDMY01000417">
    <property type="protein sequence ID" value="CEM11490.1"/>
    <property type="molecule type" value="Genomic_DNA"/>
</dbReference>
<dbReference type="VEuPathDB" id="CryptoDB:Vbra_15153"/>
<dbReference type="AlphaFoldDB" id="A0A0G4FE56"/>
<feature type="compositionally biased region" description="Low complexity" evidence="1">
    <location>
        <begin position="87"/>
        <end position="120"/>
    </location>
</feature>
<organism evidence="2 3">
    <name type="scientific">Vitrella brassicaformis (strain CCMP3155)</name>
    <dbReference type="NCBI Taxonomy" id="1169540"/>
    <lineage>
        <taxon>Eukaryota</taxon>
        <taxon>Sar</taxon>
        <taxon>Alveolata</taxon>
        <taxon>Colpodellida</taxon>
        <taxon>Vitrellaceae</taxon>
        <taxon>Vitrella</taxon>
    </lineage>
</organism>
<evidence type="ECO:0000313" key="2">
    <source>
        <dbReference type="EMBL" id="CEM11490.1"/>
    </source>
</evidence>
<dbReference type="InParanoid" id="A0A0G4FE56"/>
<protein>
    <submittedName>
        <fullName evidence="2">Uncharacterized protein</fullName>
    </submittedName>
</protein>
<feature type="region of interest" description="Disordered" evidence="1">
    <location>
        <begin position="144"/>
        <end position="165"/>
    </location>
</feature>
<feature type="region of interest" description="Disordered" evidence="1">
    <location>
        <begin position="58"/>
        <end position="126"/>
    </location>
</feature>
<accession>A0A0G4FE56</accession>
<proteinExistence type="predicted"/>
<sequence>MFLFRRDLETAPGPIPCRPSDDPEVLWQDAASREMAVTPLHDELGFVDFGGTRSRARRAAKKHQARMLGEEATDGDWVITDPPPPAQDTTARAAATRQSSAGGAATTSSACPPATTQTPSRPRQPMAAVVPPEEFQELSQNPYHQGGSAVVPPAPADIPAPVMDKPRDFSRSFTMARLLLLPNVPAPRRSCGT</sequence>
<keyword evidence="3" id="KW-1185">Reference proteome</keyword>
<name>A0A0G4FE56_VITBC</name>
<evidence type="ECO:0000313" key="3">
    <source>
        <dbReference type="Proteomes" id="UP000041254"/>
    </source>
</evidence>
<gene>
    <name evidence="2" type="ORF">Vbra_15153</name>
</gene>
<dbReference type="Proteomes" id="UP000041254">
    <property type="component" value="Unassembled WGS sequence"/>
</dbReference>
<evidence type="ECO:0000256" key="1">
    <source>
        <dbReference type="SAM" id="MobiDB-lite"/>
    </source>
</evidence>
<reference evidence="2 3" key="1">
    <citation type="submission" date="2014-11" db="EMBL/GenBank/DDBJ databases">
        <authorList>
            <person name="Zhu J."/>
            <person name="Qi W."/>
            <person name="Song R."/>
        </authorList>
    </citation>
    <scope>NUCLEOTIDE SEQUENCE [LARGE SCALE GENOMIC DNA]</scope>
</reference>